<feature type="domain" description="MacB-like periplasmic core" evidence="9">
    <location>
        <begin position="15"/>
        <end position="233"/>
    </location>
</feature>
<accession>A0A7X0EC24</accession>
<evidence type="ECO:0000256" key="1">
    <source>
        <dbReference type="ARBA" id="ARBA00004651"/>
    </source>
</evidence>
<keyword evidence="2" id="KW-1003">Cell membrane</keyword>
<feature type="transmembrane region" description="Helical" evidence="7">
    <location>
        <begin position="284"/>
        <end position="303"/>
    </location>
</feature>
<feature type="transmembrane region" description="Helical" evidence="7">
    <location>
        <begin position="330"/>
        <end position="357"/>
    </location>
</feature>
<evidence type="ECO:0000256" key="7">
    <source>
        <dbReference type="SAM" id="Phobius"/>
    </source>
</evidence>
<dbReference type="PANTHER" id="PTHR30572:SF4">
    <property type="entry name" value="ABC TRANSPORTER PERMEASE YTRF"/>
    <property type="match status" value="1"/>
</dbReference>
<reference evidence="10 11" key="1">
    <citation type="submission" date="2020-08" db="EMBL/GenBank/DDBJ databases">
        <title>Genomic Encyclopedia of Type Strains, Phase IV (KMG-IV): sequencing the most valuable type-strain genomes for metagenomic binning, comparative biology and taxonomic classification.</title>
        <authorList>
            <person name="Goeker M."/>
        </authorList>
    </citation>
    <scope>NUCLEOTIDE SEQUENCE [LARGE SCALE GENOMIC DNA]</scope>
    <source>
        <strain evidence="10 11">DSM 22198</strain>
    </source>
</reference>
<keyword evidence="4 7" id="KW-1133">Transmembrane helix</keyword>
<dbReference type="Pfam" id="PF12704">
    <property type="entry name" value="MacB_PCD"/>
    <property type="match status" value="1"/>
</dbReference>
<feature type="transmembrane region" description="Helical" evidence="7">
    <location>
        <begin position="12"/>
        <end position="37"/>
    </location>
</feature>
<evidence type="ECO:0000313" key="11">
    <source>
        <dbReference type="Proteomes" id="UP000539175"/>
    </source>
</evidence>
<feature type="domain" description="ABC3 transporter permease C-terminal" evidence="8">
    <location>
        <begin position="683"/>
        <end position="795"/>
    </location>
</feature>
<organism evidence="10 11">
    <name type="scientific">Nitrospirillum iridis</name>
    <dbReference type="NCBI Taxonomy" id="765888"/>
    <lineage>
        <taxon>Bacteria</taxon>
        <taxon>Pseudomonadati</taxon>
        <taxon>Pseudomonadota</taxon>
        <taxon>Alphaproteobacteria</taxon>
        <taxon>Rhodospirillales</taxon>
        <taxon>Azospirillaceae</taxon>
        <taxon>Nitrospirillum</taxon>
    </lineage>
</organism>
<keyword evidence="11" id="KW-1185">Reference proteome</keyword>
<comment type="similarity">
    <text evidence="6">Belongs to the ABC-4 integral membrane protein family.</text>
</comment>
<dbReference type="EMBL" id="JACIIZ010000003">
    <property type="protein sequence ID" value="MBB6250695.1"/>
    <property type="molecule type" value="Genomic_DNA"/>
</dbReference>
<dbReference type="AlphaFoldDB" id="A0A7X0EC24"/>
<dbReference type="Pfam" id="PF02687">
    <property type="entry name" value="FtsX"/>
    <property type="match status" value="2"/>
</dbReference>
<dbReference type="GO" id="GO:0005886">
    <property type="term" value="C:plasma membrane"/>
    <property type="evidence" value="ECO:0007669"/>
    <property type="project" value="UniProtKB-SubCell"/>
</dbReference>
<feature type="transmembrane region" description="Helical" evidence="7">
    <location>
        <begin position="422"/>
        <end position="442"/>
    </location>
</feature>
<comment type="caution">
    <text evidence="10">The sequence shown here is derived from an EMBL/GenBank/DDBJ whole genome shotgun (WGS) entry which is preliminary data.</text>
</comment>
<evidence type="ECO:0000256" key="2">
    <source>
        <dbReference type="ARBA" id="ARBA00022475"/>
    </source>
</evidence>
<evidence type="ECO:0000256" key="3">
    <source>
        <dbReference type="ARBA" id="ARBA00022692"/>
    </source>
</evidence>
<feature type="transmembrane region" description="Helical" evidence="7">
    <location>
        <begin position="680"/>
        <end position="705"/>
    </location>
</feature>
<keyword evidence="5 7" id="KW-0472">Membrane</keyword>
<dbReference type="GO" id="GO:0022857">
    <property type="term" value="F:transmembrane transporter activity"/>
    <property type="evidence" value="ECO:0007669"/>
    <property type="project" value="TreeGrafter"/>
</dbReference>
<evidence type="ECO:0000259" key="9">
    <source>
        <dbReference type="Pfam" id="PF12704"/>
    </source>
</evidence>
<feature type="domain" description="ABC3 transporter permease C-terminal" evidence="8">
    <location>
        <begin position="290"/>
        <end position="402"/>
    </location>
</feature>
<evidence type="ECO:0000259" key="8">
    <source>
        <dbReference type="Pfam" id="PF02687"/>
    </source>
</evidence>
<dbReference type="Proteomes" id="UP000539175">
    <property type="component" value="Unassembled WGS sequence"/>
</dbReference>
<feature type="transmembrane region" description="Helical" evidence="7">
    <location>
        <begin position="377"/>
        <end position="401"/>
    </location>
</feature>
<feature type="transmembrane region" description="Helical" evidence="7">
    <location>
        <begin position="767"/>
        <end position="789"/>
    </location>
</feature>
<gene>
    <name evidence="10" type="ORF">FHS74_001240</name>
</gene>
<dbReference type="InterPro" id="IPR050250">
    <property type="entry name" value="Macrolide_Exporter_MacB"/>
</dbReference>
<keyword evidence="3 7" id="KW-0812">Transmembrane</keyword>
<proteinExistence type="inferred from homology"/>
<evidence type="ECO:0000256" key="5">
    <source>
        <dbReference type="ARBA" id="ARBA00023136"/>
    </source>
</evidence>
<sequence length="803" mass="85218">MIALSGFLRRHLLFTLLNLLGLAVGIAAFLLVSLYVAEEGTVDHGFTAADRLYRVGGQLNVGGQAIKLVFAPTELPGPLTQEVPEIEAATRMENDRVMLGTAPRFFEQKMLWADPNFLQVLDYPLERGDPATALARPDGVVVTRALARTLFGDADPLGRTVQVRNGATLTVTGILAPPPQSHLVFAAIAAEAARGPKSWAHQKAASWTDISGAVTYVRLAKGASAKAVADALPAFVNRHNPPNPDQAGGGMDNMLSLRLDPVPDIYLHIKALGDITPGGDVGTLQVLGGVALLILGIAIANYTNMATAQAINRAREVGIRKLVGARRRQLVALFTGEAVALAALGTVAALALMELAMPAFQALVGRDIALAPLTRGWLLPLALATPLVVGVMGGFYPALVLSGYRPGEVLKGKAQAPGASRVRAVLVVGQFAVSIALMVATLTVQRQVAHVQAAGLGYQPESLYVVSNLPTGDGRAATLKKELAHLPGVRAVALSNLVPADSSESLSSFDLPENTRSTLRQARGIEVFTGDEDFFATYGARLVAGGGLPAGWKAEAVDEQTPRYAVLTESAAGRMGYTKPGDAVGERLYADGKNPTEVVGVVADMRFQSARHADEPLMFQIKAGGRHMTLRLAAGDQRATVDAVNRAVDKFYPDTDYLRHGFVDERIEGLYKTERRQGQILAAFGGLAVVLANLGLFGLTALTAARRTKEIGIRRVVGAGVSDIMRLMAWQFTRPVLVANLVAWPVVWWALHVWLSQFTVRVDQAPLTFVAAGALALVVALVTVAVHVVRVASATPVGALRYE</sequence>
<evidence type="ECO:0000256" key="6">
    <source>
        <dbReference type="ARBA" id="ARBA00038076"/>
    </source>
</evidence>
<dbReference type="PANTHER" id="PTHR30572">
    <property type="entry name" value="MEMBRANE COMPONENT OF TRANSPORTER-RELATED"/>
    <property type="match status" value="1"/>
</dbReference>
<dbReference type="RefSeq" id="WP_184798535.1">
    <property type="nucleotide sequence ID" value="NZ_JACIIZ010000003.1"/>
</dbReference>
<evidence type="ECO:0000313" key="10">
    <source>
        <dbReference type="EMBL" id="MBB6250695.1"/>
    </source>
</evidence>
<dbReference type="InterPro" id="IPR025857">
    <property type="entry name" value="MacB_PCD"/>
</dbReference>
<comment type="subcellular location">
    <subcellularLocation>
        <location evidence="1">Cell membrane</location>
        <topology evidence="1">Multi-pass membrane protein</topology>
    </subcellularLocation>
</comment>
<feature type="transmembrane region" description="Helical" evidence="7">
    <location>
        <begin position="735"/>
        <end position="755"/>
    </location>
</feature>
<protein>
    <submittedName>
        <fullName evidence="10">Putative ABC transport system permease protein</fullName>
    </submittedName>
</protein>
<name>A0A7X0EC24_9PROT</name>
<evidence type="ECO:0000256" key="4">
    <source>
        <dbReference type="ARBA" id="ARBA00022989"/>
    </source>
</evidence>
<dbReference type="InterPro" id="IPR003838">
    <property type="entry name" value="ABC3_permease_C"/>
</dbReference>